<feature type="transmembrane region" description="Helical" evidence="1">
    <location>
        <begin position="48"/>
        <end position="66"/>
    </location>
</feature>
<proteinExistence type="predicted"/>
<dbReference type="Gene3D" id="3.40.50.410">
    <property type="entry name" value="von Willebrand factor, type A domain"/>
    <property type="match status" value="2"/>
</dbReference>
<dbReference type="PROSITE" id="PS50234">
    <property type="entry name" value="VWFA"/>
    <property type="match status" value="1"/>
</dbReference>
<dbReference type="SUPFAM" id="SSF53300">
    <property type="entry name" value="vWA-like"/>
    <property type="match status" value="1"/>
</dbReference>
<dbReference type="CDD" id="cd00198">
    <property type="entry name" value="vWFA"/>
    <property type="match status" value="1"/>
</dbReference>
<dbReference type="InterPro" id="IPR036465">
    <property type="entry name" value="vWFA_dom_sf"/>
</dbReference>
<dbReference type="Pfam" id="PF13400">
    <property type="entry name" value="Tad"/>
    <property type="match status" value="1"/>
</dbReference>
<dbReference type="AlphaFoldDB" id="A0A2W5B4C0"/>
<dbReference type="InterPro" id="IPR028087">
    <property type="entry name" value="Tad_N"/>
</dbReference>
<evidence type="ECO:0000313" key="4">
    <source>
        <dbReference type="Proteomes" id="UP000248614"/>
    </source>
</evidence>
<evidence type="ECO:0000259" key="2">
    <source>
        <dbReference type="PROSITE" id="PS50234"/>
    </source>
</evidence>
<dbReference type="InterPro" id="IPR002035">
    <property type="entry name" value="VWF_A"/>
</dbReference>
<sequence>MKACEMRGVRPGAMRGRAGMNGSTGAVAERQPGGILGRLARDRRGNTMAMMAIALIPLVGMAGSAVDTARVYYVKVRLQQACDAGVLAGRKTMDGTDFNTSAYQQAQAFFGNNFKTGMLGSQPPTFVPVKTTENQVAGTASVVVPMTLTKLMGMNPVTLNVACEAKLEIPNLDVMFVLDTTGSMADPDQSGSQSKITGLRAAVLNFYRTVEAAKKTGTQVRYGFVPYSSNVNVGMLLKPEWMVDEWKYQSRVADRTTTSTSTTTDNNEYVYSYSGWTKLSGSSGSRTSTGSLENCYAPANTAKTTSTYTDWSSPSGSATRTLTQVINGSNYSAKVTNGACVITETWYDQYTQRRTETRNPNPNKGKQTTTTTTNYWWNYQQVTFDVSALKGNGATMAGGKLTLPIANNFGNREIFWNASNACIEERQTIKQVDYTSIPANAYDLDVDMVPTSDDTTKWKPWLPKVIFARNSLTNWKVLPVSTNDQGSNSGTNPNFPNIGDFNNGYNAPCPSSATKLAVQTESEITAYVNGLSVGGFTHHDIGFLWGIRLMSPTGLFAAENRAAANGGDISRHLIFMTDGETDTKYISYDAYGLAALDQRRTNGMPTNADQNTIVANRLSALCTVAKRKNITVWVIAFGTSLTPMLTNCASDGRSFEANNAAQLNQTFSNIAAQIAKLRVAR</sequence>
<organism evidence="3 4">
    <name type="scientific">Sphingomonas hengshuiensis</name>
    <dbReference type="NCBI Taxonomy" id="1609977"/>
    <lineage>
        <taxon>Bacteria</taxon>
        <taxon>Pseudomonadati</taxon>
        <taxon>Pseudomonadota</taxon>
        <taxon>Alphaproteobacteria</taxon>
        <taxon>Sphingomonadales</taxon>
        <taxon>Sphingomonadaceae</taxon>
        <taxon>Sphingomonas</taxon>
    </lineage>
</organism>
<comment type="caution">
    <text evidence="3">The sequence shown here is derived from an EMBL/GenBank/DDBJ whole genome shotgun (WGS) entry which is preliminary data.</text>
</comment>
<dbReference type="Proteomes" id="UP000248614">
    <property type="component" value="Unassembled WGS sequence"/>
</dbReference>
<protein>
    <recommendedName>
        <fullName evidence="2">VWFA domain-containing protein</fullName>
    </recommendedName>
</protein>
<keyword evidence="1" id="KW-0472">Membrane</keyword>
<feature type="domain" description="VWFA" evidence="2">
    <location>
        <begin position="173"/>
        <end position="327"/>
    </location>
</feature>
<dbReference type="EMBL" id="QFNF01000033">
    <property type="protein sequence ID" value="PZO75518.1"/>
    <property type="molecule type" value="Genomic_DNA"/>
</dbReference>
<gene>
    <name evidence="3" type="ORF">DI632_11970</name>
</gene>
<keyword evidence="1" id="KW-1133">Transmembrane helix</keyword>
<reference evidence="3 4" key="1">
    <citation type="submission" date="2017-08" db="EMBL/GenBank/DDBJ databases">
        <title>Infants hospitalized years apart are colonized by the same room-sourced microbial strains.</title>
        <authorList>
            <person name="Brooks B."/>
            <person name="Olm M.R."/>
            <person name="Firek B.A."/>
            <person name="Baker R."/>
            <person name="Thomas B.C."/>
            <person name="Morowitz M.J."/>
            <person name="Banfield J.F."/>
        </authorList>
    </citation>
    <scope>NUCLEOTIDE SEQUENCE [LARGE SCALE GENOMIC DNA]</scope>
    <source>
        <strain evidence="3">S2_018_000_R3_110</strain>
    </source>
</reference>
<keyword evidence="1" id="KW-0812">Transmembrane</keyword>
<evidence type="ECO:0000313" key="3">
    <source>
        <dbReference type="EMBL" id="PZO75518.1"/>
    </source>
</evidence>
<name>A0A2W5B4C0_9SPHN</name>
<evidence type="ECO:0000256" key="1">
    <source>
        <dbReference type="SAM" id="Phobius"/>
    </source>
</evidence>
<accession>A0A2W5B4C0</accession>